<gene>
    <name evidence="3" type="ORF">LACBIDRAFT_303865</name>
</gene>
<reference evidence="3 4" key="1">
    <citation type="journal article" date="2008" name="Nature">
        <title>The genome of Laccaria bicolor provides insights into mycorrhizal symbiosis.</title>
        <authorList>
            <person name="Martin F."/>
            <person name="Aerts A."/>
            <person name="Ahren D."/>
            <person name="Brun A."/>
            <person name="Danchin E.G.J."/>
            <person name="Duchaussoy F."/>
            <person name="Gibon J."/>
            <person name="Kohler A."/>
            <person name="Lindquist E."/>
            <person name="Pereda V."/>
            <person name="Salamov A."/>
            <person name="Shapiro H.J."/>
            <person name="Wuyts J."/>
            <person name="Blaudez D."/>
            <person name="Buee M."/>
            <person name="Brokstein P."/>
            <person name="Canbaeck B."/>
            <person name="Cohen D."/>
            <person name="Courty P.E."/>
            <person name="Coutinho P.M."/>
            <person name="Delaruelle C."/>
            <person name="Detter J.C."/>
            <person name="Deveau A."/>
            <person name="DiFazio S."/>
            <person name="Duplessis S."/>
            <person name="Fraissinet-Tachet L."/>
            <person name="Lucic E."/>
            <person name="Frey-Klett P."/>
            <person name="Fourrey C."/>
            <person name="Feussner I."/>
            <person name="Gay G."/>
            <person name="Grimwood J."/>
            <person name="Hoegger P.J."/>
            <person name="Jain P."/>
            <person name="Kilaru S."/>
            <person name="Labbe J."/>
            <person name="Lin Y.C."/>
            <person name="Legue V."/>
            <person name="Le Tacon F."/>
            <person name="Marmeisse R."/>
            <person name="Melayah D."/>
            <person name="Montanini B."/>
            <person name="Muratet M."/>
            <person name="Nehls U."/>
            <person name="Niculita-Hirzel H."/>
            <person name="Oudot-Le Secq M.P."/>
            <person name="Peter M."/>
            <person name="Quesneville H."/>
            <person name="Rajashekar B."/>
            <person name="Reich M."/>
            <person name="Rouhier N."/>
            <person name="Schmutz J."/>
            <person name="Yin T."/>
            <person name="Chalot M."/>
            <person name="Henrissat B."/>
            <person name="Kuees U."/>
            <person name="Lucas S."/>
            <person name="Van de Peer Y."/>
            <person name="Podila G.K."/>
            <person name="Polle A."/>
            <person name="Pukkila P.J."/>
            <person name="Richardson P.M."/>
            <person name="Rouze P."/>
            <person name="Sanders I.R."/>
            <person name="Stajich J.E."/>
            <person name="Tunlid A."/>
            <person name="Tuskan G."/>
            <person name="Grigoriev I.V."/>
        </authorList>
    </citation>
    <scope>NUCLEOTIDE SEQUENCE [LARGE SCALE GENOMIC DNA]</scope>
    <source>
        <strain evidence="4">S238N-H82 / ATCC MYA-4686</strain>
    </source>
</reference>
<dbReference type="AlphaFoldDB" id="B0DKI9"/>
<dbReference type="InterPro" id="IPR045340">
    <property type="entry name" value="DUF6533"/>
</dbReference>
<feature type="transmembrane region" description="Helical" evidence="1">
    <location>
        <begin position="6"/>
        <end position="27"/>
    </location>
</feature>
<organism evidence="4">
    <name type="scientific">Laccaria bicolor (strain S238N-H82 / ATCC MYA-4686)</name>
    <name type="common">Bicoloured deceiver</name>
    <name type="synonym">Laccaria laccata var. bicolor</name>
    <dbReference type="NCBI Taxonomy" id="486041"/>
    <lineage>
        <taxon>Eukaryota</taxon>
        <taxon>Fungi</taxon>
        <taxon>Dikarya</taxon>
        <taxon>Basidiomycota</taxon>
        <taxon>Agaricomycotina</taxon>
        <taxon>Agaricomycetes</taxon>
        <taxon>Agaricomycetidae</taxon>
        <taxon>Agaricales</taxon>
        <taxon>Agaricineae</taxon>
        <taxon>Hydnangiaceae</taxon>
        <taxon>Laccaria</taxon>
    </lineage>
</organism>
<feature type="transmembrane region" description="Helical" evidence="1">
    <location>
        <begin position="74"/>
        <end position="93"/>
    </location>
</feature>
<keyword evidence="4" id="KW-1185">Reference proteome</keyword>
<dbReference type="OrthoDB" id="2958007at2759"/>
<evidence type="ECO:0000313" key="4">
    <source>
        <dbReference type="Proteomes" id="UP000001194"/>
    </source>
</evidence>
<keyword evidence="1" id="KW-0812">Transmembrane</keyword>
<dbReference type="RefSeq" id="XP_001884465.1">
    <property type="nucleotide sequence ID" value="XM_001884430.1"/>
</dbReference>
<dbReference type="Proteomes" id="UP000001194">
    <property type="component" value="Unassembled WGS sequence"/>
</dbReference>
<dbReference type="Pfam" id="PF20151">
    <property type="entry name" value="DUF6533"/>
    <property type="match status" value="1"/>
</dbReference>
<sequence>MTVASIVLLVYDYMLTLDSELLLIWASRWNLVKALFLLVRYMPFIDMALLTFYLTRNGTAHTAACGITFQTSAWLFAVGTSVAEILLTIRTWACWDKAQWLTIGLPIFFLVNWAIVYVFLGLFIRSVEFIRPPRYANPAGCFHVGANPIFVACWAAIMVYHAGLLLLMGIRGFSTLNGMRKETLSKVVYRDGLIYYFLLFGLSLGNLVIIVCLPYRYVNLFTTLERVMYSVLTCRAILHIRKQNMFETTSWSFDLSV</sequence>
<feature type="transmembrane region" description="Helical" evidence="1">
    <location>
        <begin position="34"/>
        <end position="54"/>
    </location>
</feature>
<dbReference type="EMBL" id="DS547115">
    <property type="protein sequence ID" value="EDR05075.1"/>
    <property type="molecule type" value="Genomic_DNA"/>
</dbReference>
<feature type="transmembrane region" description="Helical" evidence="1">
    <location>
        <begin position="100"/>
        <end position="124"/>
    </location>
</feature>
<keyword evidence="1" id="KW-1133">Transmembrane helix</keyword>
<dbReference type="KEGG" id="lbc:LACBIDRAFT_303865"/>
<feature type="domain" description="DUF6533" evidence="2">
    <location>
        <begin position="2"/>
        <end position="45"/>
    </location>
</feature>
<dbReference type="InParanoid" id="B0DKI9"/>
<feature type="transmembrane region" description="Helical" evidence="1">
    <location>
        <begin position="193"/>
        <end position="218"/>
    </location>
</feature>
<name>B0DKI9_LACBS</name>
<feature type="transmembrane region" description="Helical" evidence="1">
    <location>
        <begin position="149"/>
        <end position="173"/>
    </location>
</feature>
<evidence type="ECO:0000256" key="1">
    <source>
        <dbReference type="SAM" id="Phobius"/>
    </source>
</evidence>
<evidence type="ECO:0000259" key="2">
    <source>
        <dbReference type="Pfam" id="PF20151"/>
    </source>
</evidence>
<proteinExistence type="predicted"/>
<protein>
    <submittedName>
        <fullName evidence="3">Predicted protein</fullName>
    </submittedName>
</protein>
<evidence type="ECO:0000313" key="3">
    <source>
        <dbReference type="EMBL" id="EDR05075.1"/>
    </source>
</evidence>
<dbReference type="GeneID" id="6079919"/>
<dbReference type="HOGENOM" id="CLU_035509_11_4_1"/>
<accession>B0DKI9</accession>
<keyword evidence="1" id="KW-0472">Membrane</keyword>